<dbReference type="SUPFAM" id="SSF52540">
    <property type="entry name" value="P-loop containing nucleoside triphosphate hydrolases"/>
    <property type="match status" value="1"/>
</dbReference>
<dbReference type="Gene3D" id="3.40.50.300">
    <property type="entry name" value="P-loop containing nucleotide triphosphate hydrolases"/>
    <property type="match status" value="1"/>
</dbReference>
<evidence type="ECO:0000256" key="4">
    <source>
        <dbReference type="ARBA" id="ARBA00022840"/>
    </source>
</evidence>
<dbReference type="GO" id="GO:0016887">
    <property type="term" value="F:ATP hydrolysis activity"/>
    <property type="evidence" value="ECO:0007669"/>
    <property type="project" value="InterPro"/>
</dbReference>
<dbReference type="AlphaFoldDB" id="A0A6P1BNP0"/>
<dbReference type="GO" id="GO:0015807">
    <property type="term" value="P:L-amino acid transport"/>
    <property type="evidence" value="ECO:0007669"/>
    <property type="project" value="TreeGrafter"/>
</dbReference>
<evidence type="ECO:0000256" key="1">
    <source>
        <dbReference type="ARBA" id="ARBA00005417"/>
    </source>
</evidence>
<comment type="caution">
    <text evidence="8">The sequence shown here is derived from an EMBL/GenBank/DDBJ whole genome shotgun (WGS) entry which is preliminary data.</text>
</comment>
<dbReference type="InterPro" id="IPR052156">
    <property type="entry name" value="BCAA_Transport_ATP-bd_LivF"/>
</dbReference>
<dbReference type="Proteomes" id="UP000468531">
    <property type="component" value="Unassembled WGS sequence"/>
</dbReference>
<accession>A0A6P1BNP0</accession>
<keyword evidence="4 8" id="KW-0067">ATP-binding</keyword>
<evidence type="ECO:0000256" key="2">
    <source>
        <dbReference type="ARBA" id="ARBA00022448"/>
    </source>
</evidence>
<dbReference type="EMBL" id="VKHP01000120">
    <property type="protein sequence ID" value="NEU99191.1"/>
    <property type="molecule type" value="Genomic_DNA"/>
</dbReference>
<dbReference type="SMART" id="SM00382">
    <property type="entry name" value="AAA"/>
    <property type="match status" value="1"/>
</dbReference>
<dbReference type="PANTHER" id="PTHR43820">
    <property type="entry name" value="HIGH-AFFINITY BRANCHED-CHAIN AMINO ACID TRANSPORT ATP-BINDING PROTEIN LIVF"/>
    <property type="match status" value="1"/>
</dbReference>
<proteinExistence type="inferred from homology"/>
<sequence length="228" mass="24690">MILELNGVGAGYGRIPILHHVDMSVAEGECVGLWGPNGMGKTTLLKTILGYLPATQGSINFMSEDVTPVAAHVRARKGLGLVPQGRQIFPALTVLENLRMGAALSGEGERHVIEEVLEQLPRLKSLLKRTGGLLSGGEQQLLALARCLCGRPKLMMLDEPTEGIQPSINEEIAETLRRLISEKSLAMIVVEQKREFIAVLAKRVLLMQKGSIAGEMTAAELLAHDTFH</sequence>
<evidence type="ECO:0000256" key="6">
    <source>
        <dbReference type="ARBA" id="ARBA00024722"/>
    </source>
</evidence>
<reference evidence="8 9" key="1">
    <citation type="journal article" date="2020" name="Arch. Microbiol.">
        <title>Bradyrhizobium uaiense sp. nov., a new highly efficient cowpea symbiont.</title>
        <authorList>
            <person name="Cabral Michel D."/>
            <person name="Azarias Guimaraes A."/>
            <person name="Martins da Costa E."/>
            <person name="Soares de Carvalho T."/>
            <person name="Balsanelli E."/>
            <person name="Willems A."/>
            <person name="Maltempi de Souza E."/>
            <person name="de Souza Moreira F.M."/>
        </authorList>
    </citation>
    <scope>NUCLEOTIDE SEQUENCE [LARGE SCALE GENOMIC DNA]</scope>
    <source>
        <strain evidence="8 9">UFLA 03-164</strain>
    </source>
</reference>
<name>A0A6P1BNP0_9BRAD</name>
<organism evidence="8 9">
    <name type="scientific">Bradyrhizobium uaiense</name>
    <dbReference type="NCBI Taxonomy" id="2594946"/>
    <lineage>
        <taxon>Bacteria</taxon>
        <taxon>Pseudomonadati</taxon>
        <taxon>Pseudomonadota</taxon>
        <taxon>Alphaproteobacteria</taxon>
        <taxon>Hyphomicrobiales</taxon>
        <taxon>Nitrobacteraceae</taxon>
        <taxon>Bradyrhizobium</taxon>
    </lineage>
</organism>
<dbReference type="Pfam" id="PF00005">
    <property type="entry name" value="ABC_tran"/>
    <property type="match status" value="1"/>
</dbReference>
<protein>
    <submittedName>
        <fullName evidence="8">ATP-binding cassette domain-containing protein</fullName>
    </submittedName>
</protein>
<dbReference type="InterPro" id="IPR017871">
    <property type="entry name" value="ABC_transporter-like_CS"/>
</dbReference>
<evidence type="ECO:0000259" key="7">
    <source>
        <dbReference type="PROSITE" id="PS50893"/>
    </source>
</evidence>
<keyword evidence="2" id="KW-0813">Transport</keyword>
<comment type="function">
    <text evidence="6">Involved in beta-(1--&gt;2)glucan export. Transmembrane domains (TMD) form a pore in the inner membrane and the ATP-binding domain (NBD) is responsible for energy generation.</text>
</comment>
<dbReference type="GO" id="GO:0015658">
    <property type="term" value="F:branched-chain amino acid transmembrane transporter activity"/>
    <property type="evidence" value="ECO:0007669"/>
    <property type="project" value="TreeGrafter"/>
</dbReference>
<comment type="similarity">
    <text evidence="1">Belongs to the ABC transporter superfamily.</text>
</comment>
<dbReference type="RefSeq" id="WP_163158142.1">
    <property type="nucleotide sequence ID" value="NZ_VKHP01000120.1"/>
</dbReference>
<dbReference type="PROSITE" id="PS50893">
    <property type="entry name" value="ABC_TRANSPORTER_2"/>
    <property type="match status" value="1"/>
</dbReference>
<dbReference type="PANTHER" id="PTHR43820:SF5">
    <property type="entry name" value="HIGH-AFFINITY BRANCHED-CHAIN AMINO ACID TRANSPORT ATP-BINDING PROTEIN"/>
    <property type="match status" value="1"/>
</dbReference>
<evidence type="ECO:0000256" key="3">
    <source>
        <dbReference type="ARBA" id="ARBA00022741"/>
    </source>
</evidence>
<feature type="domain" description="ABC transporter" evidence="7">
    <location>
        <begin position="3"/>
        <end position="228"/>
    </location>
</feature>
<dbReference type="PROSITE" id="PS00211">
    <property type="entry name" value="ABC_TRANSPORTER_1"/>
    <property type="match status" value="1"/>
</dbReference>
<dbReference type="InterPro" id="IPR027417">
    <property type="entry name" value="P-loop_NTPase"/>
</dbReference>
<dbReference type="GO" id="GO:0005524">
    <property type="term" value="F:ATP binding"/>
    <property type="evidence" value="ECO:0007669"/>
    <property type="project" value="UniProtKB-KW"/>
</dbReference>
<keyword evidence="5" id="KW-0029">Amino-acid transport</keyword>
<keyword evidence="3" id="KW-0547">Nucleotide-binding</keyword>
<evidence type="ECO:0000256" key="5">
    <source>
        <dbReference type="ARBA" id="ARBA00022970"/>
    </source>
</evidence>
<gene>
    <name evidence="8" type="ORF">FNJ47_26030</name>
</gene>
<dbReference type="CDD" id="cd03224">
    <property type="entry name" value="ABC_TM1139_LivF_branched"/>
    <property type="match status" value="1"/>
</dbReference>
<dbReference type="InterPro" id="IPR003439">
    <property type="entry name" value="ABC_transporter-like_ATP-bd"/>
</dbReference>
<evidence type="ECO:0000313" key="9">
    <source>
        <dbReference type="Proteomes" id="UP000468531"/>
    </source>
</evidence>
<keyword evidence="9" id="KW-1185">Reference proteome</keyword>
<dbReference type="InterPro" id="IPR003593">
    <property type="entry name" value="AAA+_ATPase"/>
</dbReference>
<evidence type="ECO:0000313" key="8">
    <source>
        <dbReference type="EMBL" id="NEU99191.1"/>
    </source>
</evidence>